<gene>
    <name evidence="2" type="ORF">E2562_012451</name>
</gene>
<keyword evidence="1" id="KW-0472">Membrane</keyword>
<reference evidence="2 3" key="1">
    <citation type="submission" date="2019-11" db="EMBL/GenBank/DDBJ databases">
        <title>Whole genome sequence of Oryza granulata.</title>
        <authorList>
            <person name="Li W."/>
        </authorList>
    </citation>
    <scope>NUCLEOTIDE SEQUENCE [LARGE SCALE GENOMIC DNA]</scope>
    <source>
        <strain evidence="3">cv. Menghai</strain>
        <tissue evidence="2">Leaf</tissue>
    </source>
</reference>
<accession>A0A6G1C791</accession>
<organism evidence="2 3">
    <name type="scientific">Oryza meyeriana var. granulata</name>
    <dbReference type="NCBI Taxonomy" id="110450"/>
    <lineage>
        <taxon>Eukaryota</taxon>
        <taxon>Viridiplantae</taxon>
        <taxon>Streptophyta</taxon>
        <taxon>Embryophyta</taxon>
        <taxon>Tracheophyta</taxon>
        <taxon>Spermatophyta</taxon>
        <taxon>Magnoliopsida</taxon>
        <taxon>Liliopsida</taxon>
        <taxon>Poales</taxon>
        <taxon>Poaceae</taxon>
        <taxon>BOP clade</taxon>
        <taxon>Oryzoideae</taxon>
        <taxon>Oryzeae</taxon>
        <taxon>Oryzinae</taxon>
        <taxon>Oryza</taxon>
        <taxon>Oryza meyeriana</taxon>
    </lineage>
</organism>
<protein>
    <submittedName>
        <fullName evidence="2">Uncharacterized protein</fullName>
    </submittedName>
</protein>
<sequence>MAPLRRSSLAAFHPSVLVSMTVTSPRARLLFGIDDALGAAALLGLGLGLVLLGGARGLVGPRAGVILLAEGGGAEDGVTKRSAMTVESSCGGGGLLLIGFGREGLLP</sequence>
<keyword evidence="3" id="KW-1185">Reference proteome</keyword>
<feature type="transmembrane region" description="Helical" evidence="1">
    <location>
        <begin position="37"/>
        <end position="59"/>
    </location>
</feature>
<proteinExistence type="predicted"/>
<keyword evidence="1" id="KW-0812">Transmembrane</keyword>
<evidence type="ECO:0000313" key="3">
    <source>
        <dbReference type="Proteomes" id="UP000479710"/>
    </source>
</evidence>
<evidence type="ECO:0000256" key="1">
    <source>
        <dbReference type="SAM" id="Phobius"/>
    </source>
</evidence>
<name>A0A6G1C791_9ORYZ</name>
<dbReference type="Proteomes" id="UP000479710">
    <property type="component" value="Unassembled WGS sequence"/>
</dbReference>
<dbReference type="EMBL" id="SPHZ02000010">
    <property type="protein sequence ID" value="KAF0895443.1"/>
    <property type="molecule type" value="Genomic_DNA"/>
</dbReference>
<dbReference type="AlphaFoldDB" id="A0A6G1C791"/>
<comment type="caution">
    <text evidence="2">The sequence shown here is derived from an EMBL/GenBank/DDBJ whole genome shotgun (WGS) entry which is preliminary data.</text>
</comment>
<keyword evidence="1" id="KW-1133">Transmembrane helix</keyword>
<evidence type="ECO:0000313" key="2">
    <source>
        <dbReference type="EMBL" id="KAF0895443.1"/>
    </source>
</evidence>